<name>A0AAE3LMN0_9FIRM</name>
<dbReference type="AlphaFoldDB" id="A0AAE3LMN0"/>
<feature type="region of interest" description="Disordered" evidence="1">
    <location>
        <begin position="219"/>
        <end position="240"/>
    </location>
</feature>
<dbReference type="RefSeq" id="WP_267301125.1">
    <property type="nucleotide sequence ID" value="NZ_JAOQJZ010000007.1"/>
</dbReference>
<organism evidence="3 4">
    <name type="scientific">Hominimerdicola aceti</name>
    <dbReference type="NCBI Taxonomy" id="2981726"/>
    <lineage>
        <taxon>Bacteria</taxon>
        <taxon>Bacillati</taxon>
        <taxon>Bacillota</taxon>
        <taxon>Clostridia</taxon>
        <taxon>Eubacteriales</taxon>
        <taxon>Oscillospiraceae</taxon>
        <taxon>Hominimerdicola</taxon>
    </lineage>
</organism>
<protein>
    <submittedName>
        <fullName evidence="3">Uncharacterized protein</fullName>
    </submittedName>
</protein>
<evidence type="ECO:0000256" key="1">
    <source>
        <dbReference type="SAM" id="MobiDB-lite"/>
    </source>
</evidence>
<gene>
    <name evidence="3" type="ORF">OCV57_08330</name>
</gene>
<evidence type="ECO:0000256" key="2">
    <source>
        <dbReference type="SAM" id="Phobius"/>
    </source>
</evidence>
<keyword evidence="2" id="KW-0812">Transmembrane</keyword>
<keyword evidence="2" id="KW-0472">Membrane</keyword>
<dbReference type="EMBL" id="JAOQJZ010000007">
    <property type="protein sequence ID" value="MCU6705931.1"/>
    <property type="molecule type" value="Genomic_DNA"/>
</dbReference>
<accession>A0AAE3LMN0</accession>
<feature type="compositionally biased region" description="Basic residues" evidence="1">
    <location>
        <begin position="225"/>
        <end position="240"/>
    </location>
</feature>
<proteinExistence type="predicted"/>
<reference evidence="3 4" key="1">
    <citation type="journal article" date="2021" name="ISME Commun">
        <title>Automated analysis of genomic sequences facilitates high-throughput and comprehensive description of bacteria.</title>
        <authorList>
            <person name="Hitch T.C.A."/>
        </authorList>
    </citation>
    <scope>NUCLEOTIDE SEQUENCE [LARGE SCALE GENOMIC DNA]</scope>
    <source>
        <strain evidence="3 4">Sanger_31</strain>
    </source>
</reference>
<keyword evidence="2" id="KW-1133">Transmembrane helix</keyword>
<feature type="transmembrane region" description="Helical" evidence="2">
    <location>
        <begin position="57"/>
        <end position="78"/>
    </location>
</feature>
<keyword evidence="4" id="KW-1185">Reference proteome</keyword>
<comment type="caution">
    <text evidence="3">The sequence shown here is derived from an EMBL/GenBank/DDBJ whole genome shotgun (WGS) entry which is preliminary data.</text>
</comment>
<feature type="transmembrane region" description="Helical" evidence="2">
    <location>
        <begin position="84"/>
        <end position="105"/>
    </location>
</feature>
<evidence type="ECO:0000313" key="4">
    <source>
        <dbReference type="Proteomes" id="UP001208131"/>
    </source>
</evidence>
<sequence>MANETELEKIDRAAEYFERYFEFEDAVTVSKENKEYLKTYIHDNDYVVKNFNIKNKIVKAVGISAAIGVAAFLLLWLLLGTKLIIVGIIAGALIFIGVGVFGIALNKYRLTAAEQKQVEVNEGINEQIIMLDDRIKQVERQRDDYYKALEKRVPFMSLDYMKNVQQIKQFLVDGKADTCEEAVDMFEESMLLQQMTDIMTKSETIEPVKDDKERFGDPLKIIKENKKKRKKEKKAKKYKK</sequence>
<evidence type="ECO:0000313" key="3">
    <source>
        <dbReference type="EMBL" id="MCU6705931.1"/>
    </source>
</evidence>
<dbReference type="Proteomes" id="UP001208131">
    <property type="component" value="Unassembled WGS sequence"/>
</dbReference>